<protein>
    <recommendedName>
        <fullName evidence="1">Helicase Helix-turn-helix domain-containing protein</fullName>
    </recommendedName>
</protein>
<reference evidence="3" key="1">
    <citation type="submission" date="2017-09" db="EMBL/GenBank/DDBJ databases">
        <title>Depth-based differentiation of microbial function through sediment-hosted aquifers and enrichment of novel symbionts in the deep terrestrial subsurface.</title>
        <authorList>
            <person name="Probst A.J."/>
            <person name="Ladd B."/>
            <person name="Jarett J.K."/>
            <person name="Geller-Mcgrath D.E."/>
            <person name="Sieber C.M.K."/>
            <person name="Emerson J.B."/>
            <person name="Anantharaman K."/>
            <person name="Thomas B.C."/>
            <person name="Malmstrom R."/>
            <person name="Stieglmeier M."/>
            <person name="Klingl A."/>
            <person name="Woyke T."/>
            <person name="Ryan C.M."/>
            <person name="Banfield J.F."/>
        </authorList>
    </citation>
    <scope>NUCLEOTIDE SEQUENCE [LARGE SCALE GENOMIC DNA]</scope>
</reference>
<evidence type="ECO:0000313" key="2">
    <source>
        <dbReference type="EMBL" id="PIR99010.1"/>
    </source>
</evidence>
<organism evidence="2 3">
    <name type="scientific">Candidatus Collierbacteria bacterium CG10_big_fil_rev_8_21_14_0_10_44_9</name>
    <dbReference type="NCBI Taxonomy" id="1974535"/>
    <lineage>
        <taxon>Bacteria</taxon>
        <taxon>Candidatus Collieribacteriota</taxon>
    </lineage>
</organism>
<dbReference type="Proteomes" id="UP000230796">
    <property type="component" value="Unassembled WGS sequence"/>
</dbReference>
<dbReference type="SUPFAM" id="SSF52540">
    <property type="entry name" value="P-loop containing nucleoside triphosphate hydrolases"/>
    <property type="match status" value="1"/>
</dbReference>
<evidence type="ECO:0000259" key="1">
    <source>
        <dbReference type="Pfam" id="PF14493"/>
    </source>
</evidence>
<name>A0A2H0VL07_9BACT</name>
<dbReference type="CDD" id="cd18809">
    <property type="entry name" value="SF1_C_RecD"/>
    <property type="match status" value="1"/>
</dbReference>
<accession>A0A2H0VL07</accession>
<dbReference type="InterPro" id="IPR029491">
    <property type="entry name" value="Helicase_HTH"/>
</dbReference>
<feature type="domain" description="Helicase Helix-turn-helix" evidence="1">
    <location>
        <begin position="272"/>
        <end position="372"/>
    </location>
</feature>
<evidence type="ECO:0000313" key="3">
    <source>
        <dbReference type="Proteomes" id="UP000230796"/>
    </source>
</evidence>
<gene>
    <name evidence="2" type="ORF">COT87_01780</name>
</gene>
<sequence length="383" mass="43251">MRILHSCRGEKLKNKPKVTKLYTHNKDVDRINQEELDLLKSSVKIFQSKNQGSKKNIEKIFNSSLVNEELSLKKQALVIFIKNNYEAGYINGTLGEVIDFDKTTAQPIVKLFSGRQIIVEPEDWKLEDSKGEVKAVVKQIPLRLAWALTIHKSQGMTLDAAEIDLSKTFETGQGYVALSRIKSIDGLRLLGINDIALQVDKVILNIDKKIKEASDRHENKFETLAKQEKESLAREFIIKNNGTIDDNEILINKKQNAKKSGQSNINKKENTLKISKNLLAKKKNISAVAKARGLSVKTIMGHVKKIAKLYPNFDLSHLKPKPIIINNVSKASKKIKARKNPDDLLADGSIKLRAIFEQLNEEISYDDIQLALIFDNCQTKSKK</sequence>
<dbReference type="Gene3D" id="3.40.50.300">
    <property type="entry name" value="P-loop containing nucleotide triphosphate hydrolases"/>
    <property type="match status" value="1"/>
</dbReference>
<dbReference type="Gene3D" id="2.30.30.940">
    <property type="match status" value="1"/>
</dbReference>
<dbReference type="AlphaFoldDB" id="A0A2H0VL07"/>
<dbReference type="PANTHER" id="PTHR47642">
    <property type="entry name" value="ATP-DEPENDENT DNA HELICASE"/>
    <property type="match status" value="1"/>
</dbReference>
<dbReference type="InterPro" id="IPR027417">
    <property type="entry name" value="P-loop_NTPase"/>
</dbReference>
<dbReference type="Pfam" id="PF14493">
    <property type="entry name" value="HTH_40"/>
    <property type="match status" value="1"/>
</dbReference>
<dbReference type="InterPro" id="IPR051055">
    <property type="entry name" value="PIF1_helicase"/>
</dbReference>
<dbReference type="EMBL" id="PFAF01000034">
    <property type="protein sequence ID" value="PIR99010.1"/>
    <property type="molecule type" value="Genomic_DNA"/>
</dbReference>
<comment type="caution">
    <text evidence="2">The sequence shown here is derived from an EMBL/GenBank/DDBJ whole genome shotgun (WGS) entry which is preliminary data.</text>
</comment>
<proteinExistence type="predicted"/>